<dbReference type="Proteomes" id="UP000600247">
    <property type="component" value="Unassembled WGS sequence"/>
</dbReference>
<feature type="compositionally biased region" description="Low complexity" evidence="3">
    <location>
        <begin position="155"/>
        <end position="169"/>
    </location>
</feature>
<evidence type="ECO:0000313" key="5">
    <source>
        <dbReference type="Proteomes" id="UP000600247"/>
    </source>
</evidence>
<dbReference type="Pfam" id="PF03963">
    <property type="entry name" value="FlgD"/>
    <property type="match status" value="1"/>
</dbReference>
<gene>
    <name evidence="4" type="ORF">GCM10010918_42430</name>
</gene>
<dbReference type="NCBIfam" id="NF007197">
    <property type="entry name" value="PRK09618.1"/>
    <property type="match status" value="1"/>
</dbReference>
<evidence type="ECO:0000256" key="1">
    <source>
        <dbReference type="ARBA" id="ARBA00010577"/>
    </source>
</evidence>
<comment type="caution">
    <text evidence="4">The sequence shown here is derived from an EMBL/GenBank/DDBJ whole genome shotgun (WGS) entry which is preliminary data.</text>
</comment>
<feature type="region of interest" description="Disordered" evidence="3">
    <location>
        <begin position="145"/>
        <end position="169"/>
    </location>
</feature>
<evidence type="ECO:0000313" key="4">
    <source>
        <dbReference type="EMBL" id="GGG80784.1"/>
    </source>
</evidence>
<accession>A0A917HIN3</accession>
<dbReference type="InterPro" id="IPR005648">
    <property type="entry name" value="FlgD"/>
</dbReference>
<keyword evidence="5" id="KW-1185">Reference proteome</keyword>
<keyword evidence="2" id="KW-1005">Bacterial flagellum biogenesis</keyword>
<evidence type="ECO:0008006" key="6">
    <source>
        <dbReference type="Google" id="ProtNLM"/>
    </source>
</evidence>
<evidence type="ECO:0000256" key="3">
    <source>
        <dbReference type="SAM" id="MobiDB-lite"/>
    </source>
</evidence>
<dbReference type="GO" id="GO:0044781">
    <property type="term" value="P:bacterial-type flagellum organization"/>
    <property type="evidence" value="ECO:0007669"/>
    <property type="project" value="UniProtKB-KW"/>
</dbReference>
<organism evidence="4 5">
    <name type="scientific">Paenibacillus radicis</name>
    <name type="common">ex Gao et al. 2016</name>
    <dbReference type="NCBI Taxonomy" id="1737354"/>
    <lineage>
        <taxon>Bacteria</taxon>
        <taxon>Bacillati</taxon>
        <taxon>Bacillota</taxon>
        <taxon>Bacilli</taxon>
        <taxon>Bacillales</taxon>
        <taxon>Paenibacillaceae</taxon>
        <taxon>Paenibacillus</taxon>
    </lineage>
</organism>
<sequence length="169" mass="18358">MANNNIGPTAVWPNYSAKNVQNAAKREPNQTLGKDDFLKILVTQLANQDPMQPMQDKEFIAQMAQFTSVEQLTNMSTQLGLLRQNLGTASNLIGKTVEWYEMNDQGQSVLAKGIVNSVVVSDGKQYAKFSDDTMVLLDHLVSISETGEDKGGSENGNESESSSEGADTP</sequence>
<comment type="similarity">
    <text evidence="1">Belongs to the FlgD family.</text>
</comment>
<reference evidence="4 5" key="1">
    <citation type="journal article" date="2014" name="Int. J. Syst. Evol. Microbiol.">
        <title>Complete genome sequence of Corynebacterium casei LMG S-19264T (=DSM 44701T), isolated from a smear-ripened cheese.</title>
        <authorList>
            <consortium name="US DOE Joint Genome Institute (JGI-PGF)"/>
            <person name="Walter F."/>
            <person name="Albersmeier A."/>
            <person name="Kalinowski J."/>
            <person name="Ruckert C."/>
        </authorList>
    </citation>
    <scope>NUCLEOTIDE SEQUENCE [LARGE SCALE GENOMIC DNA]</scope>
    <source>
        <strain evidence="4 5">CGMCC 1.15286</strain>
    </source>
</reference>
<dbReference type="RefSeq" id="WP_229692301.1">
    <property type="nucleotide sequence ID" value="NZ_BMHY01000009.1"/>
</dbReference>
<dbReference type="EMBL" id="BMHY01000009">
    <property type="protein sequence ID" value="GGG80784.1"/>
    <property type="molecule type" value="Genomic_DNA"/>
</dbReference>
<protein>
    <recommendedName>
        <fullName evidence="6">Flagellar hook capping protein</fullName>
    </recommendedName>
</protein>
<dbReference type="AlphaFoldDB" id="A0A917HIN3"/>
<name>A0A917HIN3_9BACL</name>
<proteinExistence type="inferred from homology"/>
<evidence type="ECO:0000256" key="2">
    <source>
        <dbReference type="ARBA" id="ARBA00022795"/>
    </source>
</evidence>